<dbReference type="GO" id="GO:0005737">
    <property type="term" value="C:cytoplasm"/>
    <property type="evidence" value="ECO:0007669"/>
    <property type="project" value="UniProtKB-SubCell"/>
</dbReference>
<dbReference type="Gene3D" id="3.30.160.70">
    <property type="entry name" value="Methylated DNA-protein cysteine methyltransferase domain"/>
    <property type="match status" value="1"/>
</dbReference>
<dbReference type="CDD" id="cd06445">
    <property type="entry name" value="ATase"/>
    <property type="match status" value="1"/>
</dbReference>
<evidence type="ECO:0000256" key="2">
    <source>
        <dbReference type="ARBA" id="ARBA00008711"/>
    </source>
</evidence>
<evidence type="ECO:0000256" key="4">
    <source>
        <dbReference type="ARBA" id="ARBA00022603"/>
    </source>
</evidence>
<evidence type="ECO:0000256" key="8">
    <source>
        <dbReference type="ARBA" id="ARBA00049348"/>
    </source>
</evidence>
<evidence type="ECO:0000256" key="6">
    <source>
        <dbReference type="ARBA" id="ARBA00022763"/>
    </source>
</evidence>
<dbReference type="InterPro" id="IPR036631">
    <property type="entry name" value="MGMT_N_sf"/>
</dbReference>
<dbReference type="InterPro" id="IPR023546">
    <property type="entry name" value="MGMT"/>
</dbReference>
<protein>
    <recommendedName>
        <fullName evidence="9">Methylated-DNA--protein-cysteine methyltransferase</fullName>
        <ecNumber evidence="9">2.1.1.63</ecNumber>
    </recommendedName>
    <alternativeName>
        <fullName evidence="9">6-O-methylguanine-DNA methyltransferase</fullName>
        <shortName evidence="9">MGMT</shortName>
    </alternativeName>
    <alternativeName>
        <fullName evidence="9">O-6-methylguanine-DNA-alkyltransferase</fullName>
    </alternativeName>
</protein>
<dbReference type="HAMAP" id="MF_00772">
    <property type="entry name" value="OGT"/>
    <property type="match status" value="1"/>
</dbReference>
<keyword evidence="4 9" id="KW-0489">Methyltransferase</keyword>
<dbReference type="InterPro" id="IPR036388">
    <property type="entry name" value="WH-like_DNA-bd_sf"/>
</dbReference>
<dbReference type="InterPro" id="IPR036217">
    <property type="entry name" value="MethylDNA_cys_MeTrfase_DNAb"/>
</dbReference>
<keyword evidence="3 9" id="KW-0963">Cytoplasm</keyword>
<comment type="similarity">
    <text evidence="2 9">Belongs to the MGMT family.</text>
</comment>
<name>A0A220RZH6_9NEIS</name>
<dbReference type="SUPFAM" id="SSF53155">
    <property type="entry name" value="Methylated DNA-protein cysteine methyltransferase domain"/>
    <property type="match status" value="1"/>
</dbReference>
<dbReference type="GO" id="GO:0003908">
    <property type="term" value="F:methylated-DNA-[protein]-cysteine S-methyltransferase activity"/>
    <property type="evidence" value="ECO:0007669"/>
    <property type="project" value="UniProtKB-UniRule"/>
</dbReference>
<organism evidence="10 11">
    <name type="scientific">Neisseria chenwenguii</name>
    <dbReference type="NCBI Taxonomy" id="1853278"/>
    <lineage>
        <taxon>Bacteria</taxon>
        <taxon>Pseudomonadati</taxon>
        <taxon>Pseudomonadota</taxon>
        <taxon>Betaproteobacteria</taxon>
        <taxon>Neisseriales</taxon>
        <taxon>Neisseriaceae</taxon>
        <taxon>Neisseria</taxon>
    </lineage>
</organism>
<dbReference type="OrthoDB" id="9811249at2"/>
<keyword evidence="6 9" id="KW-0227">DNA damage</keyword>
<keyword evidence="11" id="KW-1185">Reference proteome</keyword>
<gene>
    <name evidence="10" type="ORF">BG910_01015</name>
</gene>
<comment type="catalytic activity">
    <reaction evidence="8 9">
        <text>a 6-O-methyl-2'-deoxyguanosine in DNA + L-cysteinyl-[protein] = S-methyl-L-cysteinyl-[protein] + a 2'-deoxyguanosine in DNA</text>
        <dbReference type="Rhea" id="RHEA:24000"/>
        <dbReference type="Rhea" id="RHEA-COMP:10131"/>
        <dbReference type="Rhea" id="RHEA-COMP:10132"/>
        <dbReference type="Rhea" id="RHEA-COMP:11367"/>
        <dbReference type="Rhea" id="RHEA-COMP:11368"/>
        <dbReference type="ChEBI" id="CHEBI:29950"/>
        <dbReference type="ChEBI" id="CHEBI:82612"/>
        <dbReference type="ChEBI" id="CHEBI:85445"/>
        <dbReference type="ChEBI" id="CHEBI:85448"/>
        <dbReference type="EC" id="2.1.1.63"/>
    </reaction>
</comment>
<dbReference type="PANTHER" id="PTHR10815">
    <property type="entry name" value="METHYLATED-DNA--PROTEIN-CYSTEINE METHYLTRANSFERASE"/>
    <property type="match status" value="1"/>
</dbReference>
<evidence type="ECO:0000256" key="3">
    <source>
        <dbReference type="ARBA" id="ARBA00022490"/>
    </source>
</evidence>
<dbReference type="NCBIfam" id="TIGR00589">
    <property type="entry name" value="ogt"/>
    <property type="match status" value="1"/>
</dbReference>
<comment type="subcellular location">
    <subcellularLocation>
        <location evidence="9">Cytoplasm</location>
    </subcellularLocation>
</comment>
<dbReference type="InterPro" id="IPR001497">
    <property type="entry name" value="MethylDNA_cys_MeTrfase_AS"/>
</dbReference>
<comment type="function">
    <text evidence="9">Involved in the cellular defense against the biological effects of O6-methylguanine (O6-MeG) and O4-methylthymine (O4-MeT) in DNA. Repairs the methylated nucleobase in DNA by stoichiometrically transferring the methyl group to a cysteine residue in the enzyme. This is a suicide reaction: the enzyme is irreversibly inactivated.</text>
</comment>
<evidence type="ECO:0000256" key="7">
    <source>
        <dbReference type="ARBA" id="ARBA00023204"/>
    </source>
</evidence>
<proteinExistence type="inferred from homology"/>
<dbReference type="SUPFAM" id="SSF46767">
    <property type="entry name" value="Methylated DNA-protein cysteine methyltransferase, C-terminal domain"/>
    <property type="match status" value="1"/>
</dbReference>
<feature type="active site" description="Nucleophile; methyl group acceptor" evidence="9">
    <location>
        <position position="152"/>
    </location>
</feature>
<dbReference type="InterPro" id="IPR014048">
    <property type="entry name" value="MethylDNA_cys_MeTrfase_DNA-bd"/>
</dbReference>
<dbReference type="EMBL" id="CP022278">
    <property type="protein sequence ID" value="ASK26516.1"/>
    <property type="molecule type" value="Genomic_DNA"/>
</dbReference>
<evidence type="ECO:0000256" key="1">
    <source>
        <dbReference type="ARBA" id="ARBA00001286"/>
    </source>
</evidence>
<keyword evidence="7 9" id="KW-0234">DNA repair</keyword>
<dbReference type="Gene3D" id="1.10.10.10">
    <property type="entry name" value="Winged helix-like DNA-binding domain superfamily/Winged helix DNA-binding domain"/>
    <property type="match status" value="1"/>
</dbReference>
<dbReference type="FunFam" id="1.10.10.10:FF:000214">
    <property type="entry name" value="Methylated-DNA--protein-cysteine methyltransferase"/>
    <property type="match status" value="1"/>
</dbReference>
<evidence type="ECO:0000313" key="10">
    <source>
        <dbReference type="EMBL" id="ASK26516.1"/>
    </source>
</evidence>
<dbReference type="AlphaFoldDB" id="A0A220RZH6"/>
<dbReference type="GO" id="GO:0032259">
    <property type="term" value="P:methylation"/>
    <property type="evidence" value="ECO:0007669"/>
    <property type="project" value="UniProtKB-KW"/>
</dbReference>
<comment type="miscellaneous">
    <text evidence="9">This enzyme catalyzes only one turnover and therefore is not strictly catalytic. According to one definition, an enzyme is a biocatalyst that acts repeatedly and over many reaction cycles.</text>
</comment>
<evidence type="ECO:0000256" key="9">
    <source>
        <dbReference type="HAMAP-Rule" id="MF_00772"/>
    </source>
</evidence>
<dbReference type="Pfam" id="PF01035">
    <property type="entry name" value="DNA_binding_1"/>
    <property type="match status" value="1"/>
</dbReference>
<dbReference type="EC" id="2.1.1.63" evidence="9"/>
<dbReference type="PROSITE" id="PS00374">
    <property type="entry name" value="MGMT"/>
    <property type="match status" value="1"/>
</dbReference>
<keyword evidence="5 9" id="KW-0808">Transferase</keyword>
<dbReference type="PANTHER" id="PTHR10815:SF5">
    <property type="entry name" value="METHYLATED-DNA--PROTEIN-CYSTEINE METHYLTRANSFERASE"/>
    <property type="match status" value="1"/>
</dbReference>
<sequence length="188" mass="20730">MNPTDLRFPHNDGFPAVLNVARLDTPVGTMLAVFGSEGLSLLEFADQKHLQREVNQLHAALKANFSWQKSAYHDVLQTELAEYFAGRLKTFSTPLHMVGTDFQKQVWQVLSTIPYGATLSYKEEARQLGNLKAVRAVAAANGQNKISILIPCHRVIGSDGKLTGYAGGIARKRFLLDLESGMEQGVLF</sequence>
<reference evidence="10 11" key="1">
    <citation type="submission" date="2017-06" db="EMBL/GenBank/DDBJ databases">
        <title>Neisseria chenwenguii sp. nov., isolated from the intestinal contents of Tibetan Plateau Pika in Yushu, Qinghai Province, China.</title>
        <authorList>
            <person name="Zhang G."/>
        </authorList>
    </citation>
    <scope>NUCLEOTIDE SEQUENCE [LARGE SCALE GENOMIC DNA]</scope>
    <source>
        <strain evidence="10 11">10023</strain>
    </source>
</reference>
<dbReference type="Proteomes" id="UP000198238">
    <property type="component" value="Chromosome"/>
</dbReference>
<dbReference type="GO" id="GO:0006307">
    <property type="term" value="P:DNA alkylation repair"/>
    <property type="evidence" value="ECO:0007669"/>
    <property type="project" value="UniProtKB-UniRule"/>
</dbReference>
<comment type="catalytic activity">
    <reaction evidence="1 9">
        <text>a 4-O-methyl-thymidine in DNA + L-cysteinyl-[protein] = a thymidine in DNA + S-methyl-L-cysteinyl-[protein]</text>
        <dbReference type="Rhea" id="RHEA:53428"/>
        <dbReference type="Rhea" id="RHEA-COMP:10131"/>
        <dbReference type="Rhea" id="RHEA-COMP:10132"/>
        <dbReference type="Rhea" id="RHEA-COMP:13555"/>
        <dbReference type="Rhea" id="RHEA-COMP:13556"/>
        <dbReference type="ChEBI" id="CHEBI:29950"/>
        <dbReference type="ChEBI" id="CHEBI:82612"/>
        <dbReference type="ChEBI" id="CHEBI:137386"/>
        <dbReference type="ChEBI" id="CHEBI:137387"/>
        <dbReference type="EC" id="2.1.1.63"/>
    </reaction>
</comment>
<dbReference type="KEGG" id="nei:BG910_01015"/>
<evidence type="ECO:0000256" key="5">
    <source>
        <dbReference type="ARBA" id="ARBA00022679"/>
    </source>
</evidence>
<accession>A0A220RZH6</accession>
<evidence type="ECO:0000313" key="11">
    <source>
        <dbReference type="Proteomes" id="UP000198238"/>
    </source>
</evidence>